<evidence type="ECO:0000256" key="1">
    <source>
        <dbReference type="SAM" id="MobiDB-lite"/>
    </source>
</evidence>
<reference evidence="2 3" key="1">
    <citation type="journal article" date="2014" name="Front. Microbiol.">
        <title>Population and genomic analysis of the genus Halorubrum.</title>
        <authorList>
            <person name="Fullmer M.S."/>
            <person name="Soucy S.M."/>
            <person name="Swithers K.S."/>
            <person name="Makkay A.M."/>
            <person name="Wheeler R."/>
            <person name="Ventosa A."/>
            <person name="Gogarten J.P."/>
            <person name="Papke R.T."/>
        </authorList>
    </citation>
    <scope>NUCLEOTIDE SEQUENCE [LARGE SCALE GENOMIC DNA]</scope>
    <source>
        <strain evidence="2 3">Ga2p</strain>
    </source>
</reference>
<protein>
    <submittedName>
        <fullName evidence="2">Uncharacterized protein</fullName>
    </submittedName>
</protein>
<organism evidence="2 3">
    <name type="scientific">Halorubrum ezzemoulense</name>
    <name type="common">Halorubrum chaoviator</name>
    <dbReference type="NCBI Taxonomy" id="337243"/>
    <lineage>
        <taxon>Archaea</taxon>
        <taxon>Methanobacteriati</taxon>
        <taxon>Methanobacteriota</taxon>
        <taxon>Stenosarchaea group</taxon>
        <taxon>Halobacteria</taxon>
        <taxon>Halobacteriales</taxon>
        <taxon>Haloferacaceae</taxon>
        <taxon>Halorubrum</taxon>
    </lineage>
</organism>
<evidence type="ECO:0000313" key="2">
    <source>
        <dbReference type="EMBL" id="OYR65516.1"/>
    </source>
</evidence>
<gene>
    <name evidence="2" type="ORF">DJ79_15130</name>
</gene>
<dbReference type="AlphaFoldDB" id="A0A256JAC0"/>
<evidence type="ECO:0000313" key="3">
    <source>
        <dbReference type="Proteomes" id="UP000215607"/>
    </source>
</evidence>
<dbReference type="Pfam" id="PF19100">
    <property type="entry name" value="DUF5787"/>
    <property type="match status" value="1"/>
</dbReference>
<dbReference type="InterPro" id="IPR043901">
    <property type="entry name" value="DUF5787"/>
</dbReference>
<accession>A0A256JAC0</accession>
<feature type="region of interest" description="Disordered" evidence="1">
    <location>
        <begin position="49"/>
        <end position="90"/>
    </location>
</feature>
<dbReference type="Proteomes" id="UP000215607">
    <property type="component" value="Unassembled WGS sequence"/>
</dbReference>
<feature type="compositionally biased region" description="Basic residues" evidence="1">
    <location>
        <begin position="65"/>
        <end position="80"/>
    </location>
</feature>
<proteinExistence type="predicted"/>
<name>A0A256JAC0_HALEZ</name>
<dbReference type="EMBL" id="NHPA01000077">
    <property type="protein sequence ID" value="OYR65516.1"/>
    <property type="molecule type" value="Genomic_DNA"/>
</dbReference>
<sequence>MEYRFELALCAALESPDRVVARQLGAGVETPGARIVDVCLLSPGPGFDDRAAISAERIPGPAGGQRRRRRGRPRPGRPRPRRPDRGSARR</sequence>
<comment type="caution">
    <text evidence="2">The sequence shown here is derived from an EMBL/GenBank/DDBJ whole genome shotgun (WGS) entry which is preliminary data.</text>
</comment>
<feature type="compositionally biased region" description="Basic and acidic residues" evidence="1">
    <location>
        <begin position="81"/>
        <end position="90"/>
    </location>
</feature>